<dbReference type="RefSeq" id="WP_213351644.1">
    <property type="nucleotide sequence ID" value="NZ_JAHBGB010000006.1"/>
</dbReference>
<organism evidence="1 2">
    <name type="scientific">Ancylobacter oerskovii</name>
    <dbReference type="NCBI Taxonomy" id="459519"/>
    <lineage>
        <taxon>Bacteria</taxon>
        <taxon>Pseudomonadati</taxon>
        <taxon>Pseudomonadota</taxon>
        <taxon>Alphaproteobacteria</taxon>
        <taxon>Hyphomicrobiales</taxon>
        <taxon>Xanthobacteraceae</taxon>
        <taxon>Ancylobacter</taxon>
    </lineage>
</organism>
<keyword evidence="2" id="KW-1185">Reference proteome</keyword>
<comment type="caution">
    <text evidence="1">The sequence shown here is derived from an EMBL/GenBank/DDBJ whole genome shotgun (WGS) entry which is preliminary data.</text>
</comment>
<protein>
    <submittedName>
        <fullName evidence="1">DUF2948 family protein</fullName>
    </submittedName>
</protein>
<dbReference type="Proteomes" id="UP001597299">
    <property type="component" value="Unassembled WGS sequence"/>
</dbReference>
<sequence length="169" mass="17901">MGSGLKLIALDDEDLAVLSVHLQDAVVTVGDMAFQPGDRRFVMLANRFDWETAVQKELAAEGVGAQGDVALDLGPAGKAPSGCVRRRAGVRFEHVLGARVRGIDLKRKRDVLNLLLVTFEPTSSPSGTVTFTFSGGGQLQLTVDCLEAGVEDLGPAWDAKGTPCHDKTA</sequence>
<name>A0ABW4Z009_9HYPH</name>
<evidence type="ECO:0000313" key="1">
    <source>
        <dbReference type="EMBL" id="MFD2141941.1"/>
    </source>
</evidence>
<reference evidence="2" key="1">
    <citation type="journal article" date="2019" name="Int. J. Syst. Evol. Microbiol.">
        <title>The Global Catalogue of Microorganisms (GCM) 10K type strain sequencing project: providing services to taxonomists for standard genome sequencing and annotation.</title>
        <authorList>
            <consortium name="The Broad Institute Genomics Platform"/>
            <consortium name="The Broad Institute Genome Sequencing Center for Infectious Disease"/>
            <person name="Wu L."/>
            <person name="Ma J."/>
        </authorList>
    </citation>
    <scope>NUCLEOTIDE SEQUENCE [LARGE SCALE GENOMIC DNA]</scope>
    <source>
        <strain evidence="2">CCM 7435</strain>
    </source>
</reference>
<proteinExistence type="predicted"/>
<dbReference type="InterPro" id="IPR021335">
    <property type="entry name" value="DUF2948"/>
</dbReference>
<evidence type="ECO:0000313" key="2">
    <source>
        <dbReference type="Proteomes" id="UP001597299"/>
    </source>
</evidence>
<accession>A0ABW4Z009</accession>
<gene>
    <name evidence="1" type="ORF">ACFSNC_16145</name>
</gene>
<dbReference type="EMBL" id="JBHUHD010000001">
    <property type="protein sequence ID" value="MFD2141941.1"/>
    <property type="molecule type" value="Genomic_DNA"/>
</dbReference>
<dbReference type="Pfam" id="PF11164">
    <property type="entry name" value="DUF2948"/>
    <property type="match status" value="1"/>
</dbReference>